<evidence type="ECO:0000256" key="10">
    <source>
        <dbReference type="ARBA" id="ARBA00023285"/>
    </source>
</evidence>
<evidence type="ECO:0000313" key="14">
    <source>
        <dbReference type="Proteomes" id="UP000194546"/>
    </source>
</evidence>
<keyword evidence="8" id="KW-0378">Hydrolase</keyword>
<protein>
    <recommendedName>
        <fullName evidence="6">Probable succinyl-diaminopimelate desuccinylase</fullName>
        <ecNumber evidence="5">3.5.1.18</ecNumber>
    </recommendedName>
</protein>
<gene>
    <name evidence="13" type="ORF">PAMC26510_16465</name>
</gene>
<dbReference type="InterPro" id="IPR050072">
    <property type="entry name" value="Peptidase_M20A"/>
</dbReference>
<evidence type="ECO:0000256" key="5">
    <source>
        <dbReference type="ARBA" id="ARBA00011921"/>
    </source>
</evidence>
<dbReference type="EC" id="3.5.1.18" evidence="5"/>
<dbReference type="PANTHER" id="PTHR43808">
    <property type="entry name" value="ACETYLORNITHINE DEACETYLASE"/>
    <property type="match status" value="1"/>
</dbReference>
<dbReference type="InterPro" id="IPR001261">
    <property type="entry name" value="ArgE/DapE_CS"/>
</dbReference>
<dbReference type="RefSeq" id="WP_086381829.1">
    <property type="nucleotide sequence ID" value="NZ_NBTY01000085.1"/>
</dbReference>
<dbReference type="Gene3D" id="3.40.630.10">
    <property type="entry name" value="Zn peptidases"/>
    <property type="match status" value="2"/>
</dbReference>
<dbReference type="GO" id="GO:0009089">
    <property type="term" value="P:lysine biosynthetic process via diaminopimelate"/>
    <property type="evidence" value="ECO:0007669"/>
    <property type="project" value="UniProtKB-UniPathway"/>
</dbReference>
<dbReference type="InterPro" id="IPR010182">
    <property type="entry name" value="ArgE/DapE"/>
</dbReference>
<comment type="similarity">
    <text evidence="4">Belongs to the peptidase M20A family.</text>
</comment>
<name>A0A242MST3_CABSO</name>
<evidence type="ECO:0000256" key="9">
    <source>
        <dbReference type="ARBA" id="ARBA00022833"/>
    </source>
</evidence>
<dbReference type="InterPro" id="IPR036264">
    <property type="entry name" value="Bact_exopeptidase_dim_dom"/>
</dbReference>
<evidence type="ECO:0000259" key="12">
    <source>
        <dbReference type="Pfam" id="PF07687"/>
    </source>
</evidence>
<sequence length="419" mass="44656">MTHSALAATLMARVDSQFDLEVAFLSALVQKPSDNPPGDCADHAEMAAKWLEQMGFKVERHAVPANDVHRAGMISATNLVIRHRFGAGPVIALNAHGDVVPPGDGWTAEPYGAEIRDGFMYGRGAAVSKSDFATYAFALKALIDSGAALAGTIELHLTYDEETGGLIGPGWLLKQGIVKPDYAICAGFSYAITTAHNGAIHLEVTVRGKSAHAARPDTGHDALEAATAVLNALYAHRAQLRDIRSNTPGIEHPTLVVGLIKGGINTNVVPDKVTLRLDRRVVPEENTQDVLRELKSVILASAKDLPGIDVDIEEVLVTSPLRSLVGAERLSQALQRAARVTLQRDIPTEGVPLYTDARLYCEAGVPTVIYGAGPRTLLDANGHRADERVALDDLKIATKTIAIALGDLLYPGQESLSSN</sequence>
<evidence type="ECO:0000256" key="1">
    <source>
        <dbReference type="ARBA" id="ARBA00001941"/>
    </source>
</evidence>
<dbReference type="NCBIfam" id="TIGR01910">
    <property type="entry name" value="DapE-ArgE"/>
    <property type="match status" value="1"/>
</dbReference>
<dbReference type="PROSITE" id="PS00758">
    <property type="entry name" value="ARGE_DAPE_CPG2_1"/>
    <property type="match status" value="1"/>
</dbReference>
<evidence type="ECO:0000256" key="6">
    <source>
        <dbReference type="ARBA" id="ARBA00016853"/>
    </source>
</evidence>
<dbReference type="InterPro" id="IPR002933">
    <property type="entry name" value="Peptidase_M20"/>
</dbReference>
<dbReference type="Pfam" id="PF01546">
    <property type="entry name" value="Peptidase_M20"/>
    <property type="match status" value="1"/>
</dbReference>
<reference evidence="13 14" key="1">
    <citation type="submission" date="2017-03" db="EMBL/GenBank/DDBJ databases">
        <title>Genome analysis of strain PAMC 26510.</title>
        <authorList>
            <person name="Oh H.-M."/>
            <person name="Yang J.-A."/>
        </authorList>
    </citation>
    <scope>NUCLEOTIDE SEQUENCE [LARGE SCALE GENOMIC DNA]</scope>
    <source>
        <strain evidence="13 14">PAMC 26510</strain>
    </source>
</reference>
<feature type="domain" description="Peptidase M20 dimerisation" evidence="12">
    <location>
        <begin position="194"/>
        <end position="299"/>
    </location>
</feature>
<dbReference type="EMBL" id="NBTY01000085">
    <property type="protein sequence ID" value="OTP74433.1"/>
    <property type="molecule type" value="Genomic_DNA"/>
</dbReference>
<comment type="pathway">
    <text evidence="3">Amino-acid biosynthesis; L-lysine biosynthesis via DAP pathway; LL-2,6-diaminopimelate from (S)-tetrahydrodipicolinate (succinylase route): step 3/3.</text>
</comment>
<dbReference type="Gene3D" id="3.30.70.360">
    <property type="match status" value="1"/>
</dbReference>
<comment type="catalytic activity">
    <reaction evidence="11">
        <text>N-succinyl-(2S,6S)-2,6-diaminopimelate + H2O = (2S,6S)-2,6-diaminopimelate + succinate</text>
        <dbReference type="Rhea" id="RHEA:22608"/>
        <dbReference type="ChEBI" id="CHEBI:15377"/>
        <dbReference type="ChEBI" id="CHEBI:30031"/>
        <dbReference type="ChEBI" id="CHEBI:57609"/>
        <dbReference type="ChEBI" id="CHEBI:58087"/>
        <dbReference type="EC" id="3.5.1.18"/>
    </reaction>
</comment>
<keyword evidence="7" id="KW-0479">Metal-binding</keyword>
<evidence type="ECO:0000256" key="11">
    <source>
        <dbReference type="ARBA" id="ARBA00051301"/>
    </source>
</evidence>
<dbReference type="UniPathway" id="UPA00034">
    <property type="reaction ID" value="UER00021"/>
</dbReference>
<keyword evidence="9" id="KW-0862">Zinc</keyword>
<evidence type="ECO:0000256" key="2">
    <source>
        <dbReference type="ARBA" id="ARBA00001947"/>
    </source>
</evidence>
<dbReference type="Proteomes" id="UP000194546">
    <property type="component" value="Unassembled WGS sequence"/>
</dbReference>
<dbReference type="GO" id="GO:0046872">
    <property type="term" value="F:metal ion binding"/>
    <property type="evidence" value="ECO:0007669"/>
    <property type="project" value="UniProtKB-KW"/>
</dbReference>
<comment type="cofactor">
    <cofactor evidence="2">
        <name>Zn(2+)</name>
        <dbReference type="ChEBI" id="CHEBI:29105"/>
    </cofactor>
</comment>
<evidence type="ECO:0000256" key="3">
    <source>
        <dbReference type="ARBA" id="ARBA00005130"/>
    </source>
</evidence>
<dbReference type="Pfam" id="PF07687">
    <property type="entry name" value="M20_dimer"/>
    <property type="match status" value="1"/>
</dbReference>
<dbReference type="InterPro" id="IPR011650">
    <property type="entry name" value="Peptidase_M20_dimer"/>
</dbReference>
<dbReference type="AlphaFoldDB" id="A0A242MST3"/>
<keyword evidence="10" id="KW-0170">Cobalt</keyword>
<proteinExistence type="inferred from homology"/>
<organism evidence="13 14">
    <name type="scientific">Caballeronia sordidicola</name>
    <name type="common">Burkholderia sordidicola</name>
    <dbReference type="NCBI Taxonomy" id="196367"/>
    <lineage>
        <taxon>Bacteria</taxon>
        <taxon>Pseudomonadati</taxon>
        <taxon>Pseudomonadota</taxon>
        <taxon>Betaproteobacteria</taxon>
        <taxon>Burkholderiales</taxon>
        <taxon>Burkholderiaceae</taxon>
        <taxon>Caballeronia</taxon>
    </lineage>
</organism>
<evidence type="ECO:0000256" key="7">
    <source>
        <dbReference type="ARBA" id="ARBA00022723"/>
    </source>
</evidence>
<dbReference type="SUPFAM" id="SSF55031">
    <property type="entry name" value="Bacterial exopeptidase dimerisation domain"/>
    <property type="match status" value="1"/>
</dbReference>
<comment type="caution">
    <text evidence="13">The sequence shown here is derived from an EMBL/GenBank/DDBJ whole genome shotgun (WGS) entry which is preliminary data.</text>
</comment>
<dbReference type="GO" id="GO:0009014">
    <property type="term" value="F:succinyl-diaminopimelate desuccinylase activity"/>
    <property type="evidence" value="ECO:0007669"/>
    <property type="project" value="UniProtKB-EC"/>
</dbReference>
<evidence type="ECO:0000256" key="8">
    <source>
        <dbReference type="ARBA" id="ARBA00022801"/>
    </source>
</evidence>
<evidence type="ECO:0000313" key="13">
    <source>
        <dbReference type="EMBL" id="OTP74433.1"/>
    </source>
</evidence>
<comment type="cofactor">
    <cofactor evidence="1">
        <name>Co(2+)</name>
        <dbReference type="ChEBI" id="CHEBI:48828"/>
    </cofactor>
</comment>
<accession>A0A242MST3</accession>
<evidence type="ECO:0000256" key="4">
    <source>
        <dbReference type="ARBA" id="ARBA00006247"/>
    </source>
</evidence>
<dbReference type="SUPFAM" id="SSF53187">
    <property type="entry name" value="Zn-dependent exopeptidases"/>
    <property type="match status" value="1"/>
</dbReference>